<proteinExistence type="predicted"/>
<dbReference type="SUPFAM" id="SSF75005">
    <property type="entry name" value="Arabinanase/levansucrase/invertase"/>
    <property type="match status" value="1"/>
</dbReference>
<evidence type="ECO:0000313" key="2">
    <source>
        <dbReference type="EMBL" id="SMC18676.1"/>
    </source>
</evidence>
<evidence type="ECO:0000313" key="3">
    <source>
        <dbReference type="Proteomes" id="UP000192468"/>
    </source>
</evidence>
<dbReference type="EMBL" id="FWXH01000002">
    <property type="protein sequence ID" value="SMC18676.1"/>
    <property type="molecule type" value="Genomic_DNA"/>
</dbReference>
<keyword evidence="3" id="KW-1185">Reference proteome</keyword>
<gene>
    <name evidence="2" type="ORF">SAMN02745134_00626</name>
</gene>
<protein>
    <submittedName>
        <fullName evidence="2">Uncharacterized protein</fullName>
    </submittedName>
</protein>
<dbReference type="InterPro" id="IPR023296">
    <property type="entry name" value="Glyco_hydro_beta-prop_sf"/>
</dbReference>
<sequence length="499" mass="54653">MLQTKIKVKIVKIVSSLAISTVMACSISTTASAQSTTTSSSYGISLSNSSNFYGYNSLVNRPYTDGQSAYNYSVDIVKTGEDTGQRYRAFTGGRWKTSTGDGDHVLQWTTPNGQPGTWSMWSNAPEFYLGKETGNSNSWYSGNTLEPDVLTAPNTPWLMYTQVEIDPGQPTDTYGVNANTQADRIMLLTSSDCKNWTRKSDRGVITDIPDPANTFFHHEAVIYVPDDPVGKYWMYVCVAINGQNNGYYRIRSNDYTTFDFAKREQSNMGDLGAKIGYLKQAPGGPLYVRIPTVQSGSGRTVPAFQFSRDGLNWDSNNNLLLEGSTDNTNNKNSYFSGVSTINGTGEIEYAGNYQWKGLYATSTSNSPTSPDIFKSEIGYGTFTLNMNNRAITQIDYPQQTTYSSSSDIPVTGWGVSFGGTQRVDIYIDNIGLTSITSLVNRPDVQQIINTNNLYSNAANSGYATVIKAGTLSKGTHTIEVAGISLDGSVCWQTRNFTVN</sequence>
<feature type="chain" id="PRO_5012461496" evidence="1">
    <location>
        <begin position="34"/>
        <end position="499"/>
    </location>
</feature>
<name>A0A1W1X413_9CLOT</name>
<dbReference type="PROSITE" id="PS51257">
    <property type="entry name" value="PROKAR_LIPOPROTEIN"/>
    <property type="match status" value="1"/>
</dbReference>
<organism evidence="2 3">
    <name type="scientific">Clostridium acidisoli DSM 12555</name>
    <dbReference type="NCBI Taxonomy" id="1121291"/>
    <lineage>
        <taxon>Bacteria</taxon>
        <taxon>Bacillati</taxon>
        <taxon>Bacillota</taxon>
        <taxon>Clostridia</taxon>
        <taxon>Eubacteriales</taxon>
        <taxon>Clostridiaceae</taxon>
        <taxon>Clostridium</taxon>
    </lineage>
</organism>
<reference evidence="2 3" key="1">
    <citation type="submission" date="2017-04" db="EMBL/GenBank/DDBJ databases">
        <authorList>
            <person name="Afonso C.L."/>
            <person name="Miller P.J."/>
            <person name="Scott M.A."/>
            <person name="Spackman E."/>
            <person name="Goraichik I."/>
            <person name="Dimitrov K.M."/>
            <person name="Suarez D.L."/>
            <person name="Swayne D.E."/>
        </authorList>
    </citation>
    <scope>NUCLEOTIDE SEQUENCE [LARGE SCALE GENOMIC DNA]</scope>
    <source>
        <strain evidence="2 3">DSM 12555</strain>
    </source>
</reference>
<keyword evidence="1" id="KW-0732">Signal</keyword>
<accession>A0A1W1X413</accession>
<feature type="signal peptide" evidence="1">
    <location>
        <begin position="1"/>
        <end position="33"/>
    </location>
</feature>
<dbReference type="Gene3D" id="2.115.10.20">
    <property type="entry name" value="Glycosyl hydrolase domain, family 43"/>
    <property type="match status" value="1"/>
</dbReference>
<dbReference type="Proteomes" id="UP000192468">
    <property type="component" value="Unassembled WGS sequence"/>
</dbReference>
<dbReference type="AlphaFoldDB" id="A0A1W1X413"/>
<evidence type="ECO:0000256" key="1">
    <source>
        <dbReference type="SAM" id="SignalP"/>
    </source>
</evidence>